<dbReference type="GO" id="GO:0005992">
    <property type="term" value="P:trehalose biosynthetic process"/>
    <property type="evidence" value="ECO:0007669"/>
    <property type="project" value="InterPro"/>
</dbReference>
<name>A0A0C9XG12_9AGAR</name>
<dbReference type="Proteomes" id="UP000054477">
    <property type="component" value="Unassembled WGS sequence"/>
</dbReference>
<dbReference type="PANTHER" id="PTHR10788:SF123">
    <property type="entry name" value="TREHALOSE-PHOSPHATASE"/>
    <property type="match status" value="1"/>
</dbReference>
<dbReference type="Gene3D" id="3.40.50.2000">
    <property type="entry name" value="Glycogen Phosphorylase B"/>
    <property type="match status" value="1"/>
</dbReference>
<dbReference type="HOGENOM" id="CLU_1124707_0_0_1"/>
<evidence type="ECO:0000313" key="1">
    <source>
        <dbReference type="EMBL" id="KIJ95057.1"/>
    </source>
</evidence>
<accession>A0A0C9XG12</accession>
<dbReference type="EMBL" id="KN838768">
    <property type="protein sequence ID" value="KIJ95057.1"/>
    <property type="molecule type" value="Genomic_DNA"/>
</dbReference>
<reference evidence="2" key="2">
    <citation type="submission" date="2015-01" db="EMBL/GenBank/DDBJ databases">
        <title>Evolutionary Origins and Diversification of the Mycorrhizal Mutualists.</title>
        <authorList>
            <consortium name="DOE Joint Genome Institute"/>
            <consortium name="Mycorrhizal Genomics Consortium"/>
            <person name="Kohler A."/>
            <person name="Kuo A."/>
            <person name="Nagy L.G."/>
            <person name="Floudas D."/>
            <person name="Copeland A."/>
            <person name="Barry K.W."/>
            <person name="Cichocki N."/>
            <person name="Veneault-Fourrey C."/>
            <person name="LaButti K."/>
            <person name="Lindquist E.A."/>
            <person name="Lipzen A."/>
            <person name="Lundell T."/>
            <person name="Morin E."/>
            <person name="Murat C."/>
            <person name="Riley R."/>
            <person name="Ohm R."/>
            <person name="Sun H."/>
            <person name="Tunlid A."/>
            <person name="Henrissat B."/>
            <person name="Grigoriev I.V."/>
            <person name="Hibbett D.S."/>
            <person name="Martin F."/>
        </authorList>
    </citation>
    <scope>NUCLEOTIDE SEQUENCE [LARGE SCALE GENOMIC DNA]</scope>
    <source>
        <strain evidence="2">LaAM-08-1</strain>
    </source>
</reference>
<keyword evidence="1" id="KW-0808">Transferase</keyword>
<dbReference type="GO" id="GO:0005829">
    <property type="term" value="C:cytosol"/>
    <property type="evidence" value="ECO:0007669"/>
    <property type="project" value="TreeGrafter"/>
</dbReference>
<dbReference type="GO" id="GO:0003825">
    <property type="term" value="F:alpha,alpha-trehalose-phosphate synthase (UDP-forming) activity"/>
    <property type="evidence" value="ECO:0007669"/>
    <property type="project" value="TreeGrafter"/>
</dbReference>
<dbReference type="GO" id="GO:0005946">
    <property type="term" value="C:alpha,alpha-trehalose-phosphate synthase complex (UDP-forming)"/>
    <property type="evidence" value="ECO:0007669"/>
    <property type="project" value="TreeGrafter"/>
</dbReference>
<protein>
    <submittedName>
        <fullName evidence="1">Glycosyltransferase family 20 protein</fullName>
    </submittedName>
</protein>
<keyword evidence="2" id="KW-1185">Reference proteome</keyword>
<dbReference type="PANTHER" id="PTHR10788">
    <property type="entry name" value="TREHALOSE-6-PHOSPHATE SYNTHASE"/>
    <property type="match status" value="1"/>
</dbReference>
<dbReference type="OrthoDB" id="755951at2759"/>
<reference evidence="1 2" key="1">
    <citation type="submission" date="2014-04" db="EMBL/GenBank/DDBJ databases">
        <authorList>
            <consortium name="DOE Joint Genome Institute"/>
            <person name="Kuo A."/>
            <person name="Kohler A."/>
            <person name="Nagy L.G."/>
            <person name="Floudas D."/>
            <person name="Copeland A."/>
            <person name="Barry K.W."/>
            <person name="Cichocki N."/>
            <person name="Veneault-Fourrey C."/>
            <person name="LaButti K."/>
            <person name="Lindquist E.A."/>
            <person name="Lipzen A."/>
            <person name="Lundell T."/>
            <person name="Morin E."/>
            <person name="Murat C."/>
            <person name="Sun H."/>
            <person name="Tunlid A."/>
            <person name="Henrissat B."/>
            <person name="Grigoriev I.V."/>
            <person name="Hibbett D.S."/>
            <person name="Martin F."/>
            <person name="Nordberg H.P."/>
            <person name="Cantor M.N."/>
            <person name="Hua S.X."/>
        </authorList>
    </citation>
    <scope>NUCLEOTIDE SEQUENCE [LARGE SCALE GENOMIC DNA]</scope>
    <source>
        <strain evidence="1 2">LaAM-08-1</strain>
    </source>
</reference>
<dbReference type="GO" id="GO:0004805">
    <property type="term" value="F:trehalose-phosphatase activity"/>
    <property type="evidence" value="ECO:0007669"/>
    <property type="project" value="TreeGrafter"/>
</dbReference>
<proteinExistence type="predicted"/>
<sequence length="247" mass="27174">MISGIRSLSSSHEQIVIGWTGDIAPPPSSASASTSSVVTAGADKVPAYAISQVDKAAFQDVLDPEDDRGEKRAKYLPVWLDDKVAHGHYDGYCKQALWPLFHYLLWQDVATEYASADSHYPYYESANAAFARRIAEVDQPGDIVGVHDYHLVLLPRLVRESIPEVDLSLFVHTPFPSCEVFRCLPRRKEILDGMLGADLVCFQTSYSPSFISTCIRVCGYEASPSGIDVEGHVTAVSHCWCGCREGC</sequence>
<dbReference type="Pfam" id="PF00982">
    <property type="entry name" value="Glyco_transf_20"/>
    <property type="match status" value="1"/>
</dbReference>
<dbReference type="SUPFAM" id="SSF53756">
    <property type="entry name" value="UDP-Glycosyltransferase/glycogen phosphorylase"/>
    <property type="match status" value="1"/>
</dbReference>
<organism evidence="1 2">
    <name type="scientific">Laccaria amethystina LaAM-08-1</name>
    <dbReference type="NCBI Taxonomy" id="1095629"/>
    <lineage>
        <taxon>Eukaryota</taxon>
        <taxon>Fungi</taxon>
        <taxon>Dikarya</taxon>
        <taxon>Basidiomycota</taxon>
        <taxon>Agaricomycotina</taxon>
        <taxon>Agaricomycetes</taxon>
        <taxon>Agaricomycetidae</taxon>
        <taxon>Agaricales</taxon>
        <taxon>Agaricineae</taxon>
        <taxon>Hydnangiaceae</taxon>
        <taxon>Laccaria</taxon>
    </lineage>
</organism>
<dbReference type="STRING" id="1095629.A0A0C9XG12"/>
<dbReference type="AlphaFoldDB" id="A0A0C9XG12"/>
<evidence type="ECO:0000313" key="2">
    <source>
        <dbReference type="Proteomes" id="UP000054477"/>
    </source>
</evidence>
<dbReference type="InterPro" id="IPR001830">
    <property type="entry name" value="Glyco_trans_20"/>
</dbReference>
<gene>
    <name evidence="1" type="ORF">K443DRAFT_339374</name>
</gene>